<dbReference type="PROSITE" id="PS50111">
    <property type="entry name" value="CHEMOTAXIS_TRANSDUC_2"/>
    <property type="match status" value="1"/>
</dbReference>
<dbReference type="InterPro" id="IPR003660">
    <property type="entry name" value="HAMP_dom"/>
</dbReference>
<dbReference type="InterPro" id="IPR039379">
    <property type="entry name" value="Protoglobin_sensor_dom"/>
</dbReference>
<dbReference type="GO" id="GO:0007165">
    <property type="term" value="P:signal transduction"/>
    <property type="evidence" value="ECO:0007669"/>
    <property type="project" value="UniProtKB-KW"/>
</dbReference>
<evidence type="ECO:0000256" key="2">
    <source>
        <dbReference type="ARBA" id="ARBA00029447"/>
    </source>
</evidence>
<dbReference type="GO" id="GO:0006935">
    <property type="term" value="P:chemotaxis"/>
    <property type="evidence" value="ECO:0007669"/>
    <property type="project" value="UniProtKB-KW"/>
</dbReference>
<dbReference type="SUPFAM" id="SSF58104">
    <property type="entry name" value="Methyl-accepting chemotaxis protein (MCP) signaling domain"/>
    <property type="match status" value="1"/>
</dbReference>
<dbReference type="PANTHER" id="PTHR43531:SF11">
    <property type="entry name" value="METHYL-ACCEPTING CHEMOTAXIS PROTEIN 3"/>
    <property type="match status" value="1"/>
</dbReference>
<name>A0A2W4F1C7_9HYPH</name>
<dbReference type="Proteomes" id="UP000248925">
    <property type="component" value="Unassembled WGS sequence"/>
</dbReference>
<dbReference type="InterPro" id="IPR004090">
    <property type="entry name" value="Chemotax_Me-accpt_rcpt"/>
</dbReference>
<gene>
    <name evidence="6" type="ORF">CPY51_06205</name>
</gene>
<dbReference type="GO" id="GO:0004888">
    <property type="term" value="F:transmembrane signaling receptor activity"/>
    <property type="evidence" value="ECO:0007669"/>
    <property type="project" value="InterPro"/>
</dbReference>
<dbReference type="PRINTS" id="PR00260">
    <property type="entry name" value="CHEMTRNSDUCR"/>
</dbReference>
<dbReference type="InterPro" id="IPR009050">
    <property type="entry name" value="Globin-like_sf"/>
</dbReference>
<dbReference type="Pfam" id="PF11563">
    <property type="entry name" value="Protoglobin"/>
    <property type="match status" value="1"/>
</dbReference>
<keyword evidence="7" id="KW-1185">Reference proteome</keyword>
<dbReference type="InterPro" id="IPR004089">
    <property type="entry name" value="MCPsignal_dom"/>
</dbReference>
<dbReference type="GO" id="GO:0020037">
    <property type="term" value="F:heme binding"/>
    <property type="evidence" value="ECO:0007669"/>
    <property type="project" value="InterPro"/>
</dbReference>
<comment type="similarity">
    <text evidence="2">Belongs to the methyl-accepting chemotaxis (MCP) protein family.</text>
</comment>
<protein>
    <submittedName>
        <fullName evidence="6">Globin-coupled sensor protein</fullName>
    </submittedName>
</protein>
<dbReference type="CDD" id="cd01068">
    <property type="entry name" value="globin_sensor"/>
    <property type="match status" value="1"/>
</dbReference>
<dbReference type="GO" id="GO:0016020">
    <property type="term" value="C:membrane"/>
    <property type="evidence" value="ECO:0007669"/>
    <property type="project" value="InterPro"/>
</dbReference>
<sequence>MTAANSQLDSNPNIEQRLEFMQLGAANREKLRALRPVIERELPKALDKFYEMVRKTPETSRFFTSDQHVAGAKSAQVGHWANIAKGDFSAQYGNNVRTIGKVHAKIGLKPEWYIGGYAMILDHLVKEAISEHFPKAGLFARRTVSADELGQMVGSLAKAVLLDMDLAISVYIDEKEAALQKTQDRVLEEARAVTEIFGKAISAVAEKRLDHRIDEPLPEAYSGMRDAFNSAAAELGQTISRIEHLASGVSAAATEIHGAADRLAKRTEQQSTSVEQTAAAIEQIAATVADSTKRAEEANTLAARARSGAERSGEVVNRAVSAMDAIESSSQEISNIIGVIDDIAFQTNLLALNAGVEAARAGDAGKGFAVVAMEVRELAQRSAKAAKEIKNLITKSGEQVKAGVALVAETGEALGAIVGEVTEISQHIDAFYQAAREQTSALSDINVAVNVMDQGTQQNAVMVQEANVSSDRLATEALLINQMLAEFQTGFKSARAKVVDTQVAKVAFRHSAASKASVRNAPLVVGNTALARDAWEEF</sequence>
<organism evidence="6 7">
    <name type="scientific">Rhizobium tubonense</name>
    <dbReference type="NCBI Taxonomy" id="484088"/>
    <lineage>
        <taxon>Bacteria</taxon>
        <taxon>Pseudomonadati</taxon>
        <taxon>Pseudomonadota</taxon>
        <taxon>Alphaproteobacteria</taxon>
        <taxon>Hyphomicrobiales</taxon>
        <taxon>Rhizobiaceae</taxon>
        <taxon>Rhizobium/Agrobacterium group</taxon>
        <taxon>Rhizobium</taxon>
    </lineage>
</organism>
<dbReference type="AlphaFoldDB" id="A0A2W4F1C7"/>
<evidence type="ECO:0000313" key="6">
    <source>
        <dbReference type="EMBL" id="PZM15750.1"/>
    </source>
</evidence>
<dbReference type="InterPro" id="IPR012292">
    <property type="entry name" value="Globin/Proto"/>
</dbReference>
<dbReference type="SUPFAM" id="SSF46458">
    <property type="entry name" value="Globin-like"/>
    <property type="match status" value="1"/>
</dbReference>
<dbReference type="InterPro" id="IPR051310">
    <property type="entry name" value="MCP_chemotaxis"/>
</dbReference>
<evidence type="ECO:0000256" key="1">
    <source>
        <dbReference type="ARBA" id="ARBA00022500"/>
    </source>
</evidence>
<dbReference type="Pfam" id="PF00015">
    <property type="entry name" value="MCPsignal"/>
    <property type="match status" value="1"/>
</dbReference>
<proteinExistence type="inferred from homology"/>
<evidence type="ECO:0000256" key="3">
    <source>
        <dbReference type="PROSITE-ProRule" id="PRU00284"/>
    </source>
</evidence>
<dbReference type="PROSITE" id="PS50885">
    <property type="entry name" value="HAMP"/>
    <property type="match status" value="1"/>
</dbReference>
<feature type="domain" description="HAMP" evidence="5">
    <location>
        <begin position="199"/>
        <end position="240"/>
    </location>
</feature>
<dbReference type="Gene3D" id="1.10.490.10">
    <property type="entry name" value="Globins"/>
    <property type="match status" value="1"/>
</dbReference>
<dbReference type="SMART" id="SM00283">
    <property type="entry name" value="MA"/>
    <property type="match status" value="1"/>
</dbReference>
<dbReference type="OrthoDB" id="266313at2"/>
<evidence type="ECO:0000313" key="7">
    <source>
        <dbReference type="Proteomes" id="UP000248925"/>
    </source>
</evidence>
<comment type="caution">
    <text evidence="6">The sequence shown here is derived from an EMBL/GenBank/DDBJ whole genome shotgun (WGS) entry which is preliminary data.</text>
</comment>
<dbReference type="EMBL" id="PCDP01000013">
    <property type="protein sequence ID" value="PZM15750.1"/>
    <property type="molecule type" value="Genomic_DNA"/>
</dbReference>
<dbReference type="InterPro" id="IPR044398">
    <property type="entry name" value="Globin-sensor_dom"/>
</dbReference>
<keyword evidence="1" id="KW-0145">Chemotaxis</keyword>
<evidence type="ECO:0000259" key="4">
    <source>
        <dbReference type="PROSITE" id="PS50111"/>
    </source>
</evidence>
<dbReference type="CDD" id="cd11386">
    <property type="entry name" value="MCP_signal"/>
    <property type="match status" value="1"/>
</dbReference>
<reference evidence="6 7" key="1">
    <citation type="journal article" date="2018" name="Sci. Rep.">
        <title>Rhizobium tumorigenes sp. nov., a novel plant tumorigenic bacterium isolated from cane gall tumors on thornless blackberry.</title>
        <authorList>
            <person name="Kuzmanovi N."/>
            <person name="Smalla K."/>
            <person name="Gronow S."/>
            <person name="PuBawska J."/>
        </authorList>
    </citation>
    <scope>NUCLEOTIDE SEQUENCE [LARGE SCALE GENOMIC DNA]</scope>
    <source>
        <strain evidence="6 7">CCBAU 85046</strain>
    </source>
</reference>
<feature type="domain" description="Methyl-accepting transducer" evidence="4">
    <location>
        <begin position="245"/>
        <end position="474"/>
    </location>
</feature>
<accession>A0A2W4F1C7</accession>
<dbReference type="PANTHER" id="PTHR43531">
    <property type="entry name" value="PROTEIN ICFG"/>
    <property type="match status" value="1"/>
</dbReference>
<dbReference type="GO" id="GO:0019825">
    <property type="term" value="F:oxygen binding"/>
    <property type="evidence" value="ECO:0007669"/>
    <property type="project" value="InterPro"/>
</dbReference>
<dbReference type="RefSeq" id="WP_111159421.1">
    <property type="nucleotide sequence ID" value="NZ_PCDP01000013.1"/>
</dbReference>
<keyword evidence="3" id="KW-0807">Transducer</keyword>
<evidence type="ECO:0000259" key="5">
    <source>
        <dbReference type="PROSITE" id="PS50885"/>
    </source>
</evidence>
<dbReference type="Gene3D" id="1.10.287.950">
    <property type="entry name" value="Methyl-accepting chemotaxis protein"/>
    <property type="match status" value="1"/>
</dbReference>